<feature type="domain" description="NADH:flavin oxidoreductase/NADH oxidase N-terminal" evidence="6">
    <location>
        <begin position="3"/>
        <end position="337"/>
    </location>
</feature>
<evidence type="ECO:0000313" key="8">
    <source>
        <dbReference type="Proteomes" id="UP000254835"/>
    </source>
</evidence>
<proteinExistence type="predicted"/>
<evidence type="ECO:0000256" key="1">
    <source>
        <dbReference type="ARBA" id="ARBA00001917"/>
    </source>
</evidence>
<dbReference type="AlphaFoldDB" id="A0A380PS39"/>
<dbReference type="EC" id="1.6.99.1" evidence="7"/>
<dbReference type="OrthoDB" id="8523426at2"/>
<dbReference type="Gene3D" id="3.20.20.70">
    <property type="entry name" value="Aldolase class I"/>
    <property type="match status" value="1"/>
</dbReference>
<dbReference type="InterPro" id="IPR044152">
    <property type="entry name" value="YqjM-like"/>
</dbReference>
<dbReference type="Proteomes" id="UP000254835">
    <property type="component" value="Unassembled WGS sequence"/>
</dbReference>
<keyword evidence="3" id="KW-0288">FMN</keyword>
<accession>A0A380PS39</accession>
<protein>
    <submittedName>
        <fullName evidence="7">N-ethylmaleimide reductase</fullName>
        <ecNumber evidence="7">1.6.99.1</ecNumber>
    </submittedName>
</protein>
<evidence type="ECO:0000256" key="5">
    <source>
        <dbReference type="ARBA" id="ARBA00023002"/>
    </source>
</evidence>
<dbReference type="GO" id="GO:0050661">
    <property type="term" value="F:NADP binding"/>
    <property type="evidence" value="ECO:0007669"/>
    <property type="project" value="InterPro"/>
</dbReference>
<reference evidence="7 8" key="1">
    <citation type="submission" date="2018-06" db="EMBL/GenBank/DDBJ databases">
        <authorList>
            <consortium name="Pathogen Informatics"/>
            <person name="Doyle S."/>
        </authorList>
    </citation>
    <scope>NUCLEOTIDE SEQUENCE [LARGE SCALE GENOMIC DNA]</scope>
    <source>
        <strain evidence="7 8">NCTC11470</strain>
    </source>
</reference>
<dbReference type="CDD" id="cd02932">
    <property type="entry name" value="OYE_YqiM_FMN"/>
    <property type="match status" value="1"/>
</dbReference>
<dbReference type="RefSeq" id="WP_004711303.1">
    <property type="nucleotide sequence ID" value="NZ_CABHXP010000286.1"/>
</dbReference>
<evidence type="ECO:0000256" key="3">
    <source>
        <dbReference type="ARBA" id="ARBA00022643"/>
    </source>
</evidence>
<name>A0A380PS39_YERFR</name>
<organism evidence="7 8">
    <name type="scientific">Yersinia frederiksenii</name>
    <dbReference type="NCBI Taxonomy" id="29484"/>
    <lineage>
        <taxon>Bacteria</taxon>
        <taxon>Pseudomonadati</taxon>
        <taxon>Pseudomonadota</taxon>
        <taxon>Gammaproteobacteria</taxon>
        <taxon>Enterobacterales</taxon>
        <taxon>Yersiniaceae</taxon>
        <taxon>Yersinia</taxon>
    </lineage>
</organism>
<dbReference type="InterPro" id="IPR001155">
    <property type="entry name" value="OxRdtase_FMN_N"/>
</dbReference>
<evidence type="ECO:0000256" key="2">
    <source>
        <dbReference type="ARBA" id="ARBA00022630"/>
    </source>
</evidence>
<evidence type="ECO:0000256" key="4">
    <source>
        <dbReference type="ARBA" id="ARBA00022857"/>
    </source>
</evidence>
<dbReference type="Pfam" id="PF00724">
    <property type="entry name" value="Oxidored_FMN"/>
    <property type="match status" value="1"/>
</dbReference>
<dbReference type="InterPro" id="IPR013785">
    <property type="entry name" value="Aldolase_TIM"/>
</dbReference>
<comment type="cofactor">
    <cofactor evidence="1">
        <name>FMN</name>
        <dbReference type="ChEBI" id="CHEBI:58210"/>
    </cofactor>
</comment>
<evidence type="ECO:0000259" key="6">
    <source>
        <dbReference type="Pfam" id="PF00724"/>
    </source>
</evidence>
<dbReference type="GO" id="GO:0010181">
    <property type="term" value="F:FMN binding"/>
    <property type="evidence" value="ECO:0007669"/>
    <property type="project" value="InterPro"/>
</dbReference>
<dbReference type="PANTHER" id="PTHR43303">
    <property type="entry name" value="NADPH DEHYDROGENASE C23G7.10C-RELATED"/>
    <property type="match status" value="1"/>
</dbReference>
<keyword evidence="4" id="KW-0521">NADP</keyword>
<dbReference type="SUPFAM" id="SSF51395">
    <property type="entry name" value="FMN-linked oxidoreductases"/>
    <property type="match status" value="1"/>
</dbReference>
<gene>
    <name evidence="7" type="primary">namA</name>
    <name evidence="7" type="ORF">NCTC11470_01457</name>
</gene>
<dbReference type="PANTHER" id="PTHR43303:SF4">
    <property type="entry name" value="NADPH DEHYDROGENASE C23G7.10C-RELATED"/>
    <property type="match status" value="1"/>
</dbReference>
<sequence length="362" mass="39482">MSQLFSPAKLGELILDNRIVVAPMCQYSAQWGFPTDWHMIHLGSLGLSGASLLILEATAVEPAGRISDKDLGIWDDEHAQALRPVVEAIRRYSPVKLGIQLGHAGRKASSNLPWLGGDELSAEQGGWQTVAPSALPFGERHPPQALSLERIDEIKSAFVAAAKRAVESGFELIEVHAAHGYLLHQFLSPLANQRDDNYGGSLENRLRLVLEIFSEIRAAIDKKIAVGVRISATDWVNGGWDTEQSIVLAKQLEILGCDYIHVSSGGLSPEQQIPVSPNYQVPLAQKVREAVKTPVMAVGLITEPEQAEAIIATGQADFIALARGILYDPRWPWHAAAKLGATIKVAPQYLRCEPHNLRGLFK</sequence>
<keyword evidence="5 7" id="KW-0560">Oxidoreductase</keyword>
<dbReference type="GeneID" id="57906687"/>
<keyword evidence="2" id="KW-0285">Flavoprotein</keyword>
<dbReference type="GO" id="GO:0003959">
    <property type="term" value="F:NADPH dehydrogenase activity"/>
    <property type="evidence" value="ECO:0007669"/>
    <property type="project" value="UniProtKB-EC"/>
</dbReference>
<dbReference type="EMBL" id="UHJA01000001">
    <property type="protein sequence ID" value="SUP76426.1"/>
    <property type="molecule type" value="Genomic_DNA"/>
</dbReference>
<evidence type="ECO:0000313" key="7">
    <source>
        <dbReference type="EMBL" id="SUP76426.1"/>
    </source>
</evidence>